<feature type="region of interest" description="Disordered" evidence="1">
    <location>
        <begin position="275"/>
        <end position="330"/>
    </location>
</feature>
<protein>
    <submittedName>
        <fullName evidence="2">Uncharacterized protein</fullName>
    </submittedName>
</protein>
<feature type="region of interest" description="Disordered" evidence="1">
    <location>
        <begin position="156"/>
        <end position="230"/>
    </location>
</feature>
<feature type="compositionally biased region" description="Basic residues" evidence="1">
    <location>
        <begin position="212"/>
        <end position="228"/>
    </location>
</feature>
<evidence type="ECO:0000313" key="3">
    <source>
        <dbReference type="Proteomes" id="UP001287286"/>
    </source>
</evidence>
<feature type="region of interest" description="Disordered" evidence="1">
    <location>
        <begin position="393"/>
        <end position="440"/>
    </location>
</feature>
<dbReference type="Proteomes" id="UP001287286">
    <property type="component" value="Unassembled WGS sequence"/>
</dbReference>
<dbReference type="EMBL" id="JAWRVI010000530">
    <property type="protein sequence ID" value="KAK4063264.1"/>
    <property type="molecule type" value="Genomic_DNA"/>
</dbReference>
<organism evidence="2 3">
    <name type="scientific">Purpureocillium lilacinum</name>
    <name type="common">Paecilomyces lilacinus</name>
    <dbReference type="NCBI Taxonomy" id="33203"/>
    <lineage>
        <taxon>Eukaryota</taxon>
        <taxon>Fungi</taxon>
        <taxon>Dikarya</taxon>
        <taxon>Ascomycota</taxon>
        <taxon>Pezizomycotina</taxon>
        <taxon>Sordariomycetes</taxon>
        <taxon>Hypocreomycetidae</taxon>
        <taxon>Hypocreales</taxon>
        <taxon>Ophiocordycipitaceae</taxon>
        <taxon>Purpureocillium</taxon>
    </lineage>
</organism>
<sequence>MEGFSEANYLRQPNHRWGTPVAKAFSIIQESAFLPAIATVSQRSRLSVLYILKQLLRVFLDFTQLGPYHPTGPVISLHSESLLGARSSRTASWIHGQQVGRFTPDIQYVMPGAIAEESICSIVDNPVTGRTGPAIESMSRCSEERHCRDDASAAGITEFQSGNVVQPSQPPPPGLRDHHEMDRLSSTLSFDDCVTSDRSSHPPSRKSESSHSFRRRRSRKATVRKVRSSAKGTWPLRIPDVAGPECVFPAVTGTEGGTTSNLARICQGSWTQTLTEEDQGLSTPPEGRPVSGCKSLSKLGHAENGSAMEESSPGALASLQARDPDPLKSASGCSWAATSISLRSEISTTGLSSASPQFTKRFRAHQRYDALQESRLTSPGTWSASFGASGSWRCHARPDSRSTPKSPSPPLEQRSSDHATTEGMLAGQYPGGLPRTELHGQLSGTQGRFIAPQPVNVRKESMYPRDVKHVMACLCTVRIHFAMLVSPCAAGGVRYHGGPHSVGSLMAGASAPRTVAAPAFSFVAAQAPVRGFQLDISMSNGKPESFLRNESHFPPGFPAGLRGCANQQALASFWGVGQRPTLERLESQKGSGACNEWAEARPQQLPIVVRAVQFSFGSRVLQPDRPHLVSSKIGTPAPSNTSLGGQPCKTLRCPLRRRSIESSA</sequence>
<evidence type="ECO:0000256" key="1">
    <source>
        <dbReference type="SAM" id="MobiDB-lite"/>
    </source>
</evidence>
<accession>A0ABR0BC09</accession>
<name>A0ABR0BC09_PURLI</name>
<gene>
    <name evidence="2" type="ORF">Purlil1_14177</name>
</gene>
<proteinExistence type="predicted"/>
<evidence type="ECO:0000313" key="2">
    <source>
        <dbReference type="EMBL" id="KAK4063264.1"/>
    </source>
</evidence>
<comment type="caution">
    <text evidence="2">The sequence shown here is derived from an EMBL/GenBank/DDBJ whole genome shotgun (WGS) entry which is preliminary data.</text>
</comment>
<reference evidence="2 3" key="1">
    <citation type="journal article" date="2024" name="Microbiol. Resour. Announc.">
        <title>Genome annotations for the ascomycete fungi Trichoderma harzianum, Trichoderma aggressivum, and Purpureocillium lilacinum.</title>
        <authorList>
            <person name="Beijen E.P.W."/>
            <person name="Ohm R.A."/>
        </authorList>
    </citation>
    <scope>NUCLEOTIDE SEQUENCE [LARGE SCALE GENOMIC DNA]</scope>
    <source>
        <strain evidence="2 3">CBS 150709</strain>
    </source>
</reference>
<keyword evidence="3" id="KW-1185">Reference proteome</keyword>
<feature type="compositionally biased region" description="Polar residues" evidence="1">
    <location>
        <begin position="158"/>
        <end position="167"/>
    </location>
</feature>